<feature type="region of interest" description="Disordered" evidence="1">
    <location>
        <begin position="1"/>
        <end position="70"/>
    </location>
</feature>
<feature type="region of interest" description="Disordered" evidence="1">
    <location>
        <begin position="94"/>
        <end position="144"/>
    </location>
</feature>
<evidence type="ECO:0000256" key="1">
    <source>
        <dbReference type="SAM" id="MobiDB-lite"/>
    </source>
</evidence>
<feature type="compositionally biased region" description="Basic and acidic residues" evidence="1">
    <location>
        <begin position="124"/>
        <end position="137"/>
    </location>
</feature>
<proteinExistence type="predicted"/>
<reference evidence="2 3" key="1">
    <citation type="submission" date="2020-04" db="EMBL/GenBank/DDBJ databases">
        <title>Novel species.</title>
        <authorList>
            <person name="Teo W.F.A."/>
            <person name="Lipun K."/>
            <person name="Srisuk N."/>
            <person name="Duangmal K."/>
        </authorList>
    </citation>
    <scope>NUCLEOTIDE SEQUENCE [LARGE SCALE GENOMIC DNA]</scope>
    <source>
        <strain evidence="2 3">K13G38</strain>
    </source>
</reference>
<dbReference type="RefSeq" id="WP_168519740.1">
    <property type="nucleotide sequence ID" value="NZ_JAAXLS010000026.1"/>
</dbReference>
<dbReference type="Proteomes" id="UP000715441">
    <property type="component" value="Unassembled WGS sequence"/>
</dbReference>
<comment type="caution">
    <text evidence="2">The sequence shown here is derived from an EMBL/GenBank/DDBJ whole genome shotgun (WGS) entry which is preliminary data.</text>
</comment>
<evidence type="ECO:0000313" key="3">
    <source>
        <dbReference type="Proteomes" id="UP000715441"/>
    </source>
</evidence>
<protein>
    <recommendedName>
        <fullName evidence="4">Serine protease</fullName>
    </recommendedName>
</protein>
<name>A0ABX1JE93_9PSEU</name>
<organism evidence="2 3">
    <name type="scientific">Amycolatopsis acididurans</name>
    <dbReference type="NCBI Taxonomy" id="2724524"/>
    <lineage>
        <taxon>Bacteria</taxon>
        <taxon>Bacillati</taxon>
        <taxon>Actinomycetota</taxon>
        <taxon>Actinomycetes</taxon>
        <taxon>Pseudonocardiales</taxon>
        <taxon>Pseudonocardiaceae</taxon>
        <taxon>Amycolatopsis</taxon>
    </lineage>
</organism>
<keyword evidence="3" id="KW-1185">Reference proteome</keyword>
<evidence type="ECO:0008006" key="4">
    <source>
        <dbReference type="Google" id="ProtNLM"/>
    </source>
</evidence>
<dbReference type="EMBL" id="JAAXLS010000026">
    <property type="protein sequence ID" value="NKQ56710.1"/>
    <property type="molecule type" value="Genomic_DNA"/>
</dbReference>
<sequence length="144" mass="14266">MQDNDTPHSGSRWEPPTPEQGGAGHPPQAAPPQPSPDAAGGATPPPPGRPDPSLAAWPTPPPPAPQHRGVRSAVVAGFAVAALVAGAAGGFAVGRATAGSGQADRTGSGDFRHLPGGYGTPPDFDGRGGRGTFRDGDQQQGSNT</sequence>
<evidence type="ECO:0000313" key="2">
    <source>
        <dbReference type="EMBL" id="NKQ56710.1"/>
    </source>
</evidence>
<accession>A0ABX1JE93</accession>
<gene>
    <name evidence="2" type="ORF">HFP15_27935</name>
</gene>